<sequence length="140" mass="16361">MSKEIKLFSQEFEAKKDSEYFKRDVIKGAYLIGAYAKAIIDSSYKNSGGVVSENETFKKWLSNQQIIQSNLKRIFNKANEFERKFNLGSKRNRDLSTLVTTYFIEDSSEKVLQQEVSFSFVRGFNDYAKFKKENLYQGEQ</sequence>
<dbReference type="EMBL" id="FPHN01000086">
    <property type="protein sequence ID" value="SFV58069.1"/>
    <property type="molecule type" value="Genomic_DNA"/>
</dbReference>
<dbReference type="AlphaFoldDB" id="A0A1W1BWZ9"/>
<gene>
    <name evidence="1" type="ORF">MNB_SV-14-246</name>
</gene>
<protein>
    <submittedName>
        <fullName evidence="1">Uncharacterized protein</fullName>
    </submittedName>
</protein>
<reference evidence="1" key="1">
    <citation type="submission" date="2016-10" db="EMBL/GenBank/DDBJ databases">
        <authorList>
            <person name="de Groot N.N."/>
        </authorList>
    </citation>
    <scope>NUCLEOTIDE SEQUENCE</scope>
</reference>
<name>A0A1W1BWZ9_9ZZZZ</name>
<evidence type="ECO:0000313" key="1">
    <source>
        <dbReference type="EMBL" id="SFV58069.1"/>
    </source>
</evidence>
<proteinExistence type="predicted"/>
<accession>A0A1W1BWZ9</accession>
<organism evidence="1">
    <name type="scientific">hydrothermal vent metagenome</name>
    <dbReference type="NCBI Taxonomy" id="652676"/>
    <lineage>
        <taxon>unclassified sequences</taxon>
        <taxon>metagenomes</taxon>
        <taxon>ecological metagenomes</taxon>
    </lineage>
</organism>